<feature type="chain" id="PRO_5002699045" description="phosphoserine phosphatase" evidence="12">
    <location>
        <begin position="27"/>
        <end position="490"/>
    </location>
</feature>
<dbReference type="EMBL" id="AAXG02000010">
    <property type="protein sequence ID" value="EDN00800.1"/>
    <property type="molecule type" value="Genomic_DNA"/>
</dbReference>
<evidence type="ECO:0000256" key="1">
    <source>
        <dbReference type="ARBA" id="ARBA00001946"/>
    </source>
</evidence>
<evidence type="ECO:0000256" key="4">
    <source>
        <dbReference type="ARBA" id="ARBA00012640"/>
    </source>
</evidence>
<keyword evidence="9" id="KW-0718">Serine biosynthesis</keyword>
<evidence type="ECO:0000256" key="10">
    <source>
        <dbReference type="ARBA" id="ARBA00048138"/>
    </source>
</evidence>
<dbReference type="eggNOG" id="COG0560">
    <property type="taxonomic scope" value="Bacteria"/>
</dbReference>
<evidence type="ECO:0000256" key="11">
    <source>
        <dbReference type="ARBA" id="ARBA00048523"/>
    </source>
</evidence>
<comment type="cofactor">
    <cofactor evidence="1">
        <name>Mg(2+)</name>
        <dbReference type="ChEBI" id="CHEBI:18420"/>
    </cofactor>
</comment>
<dbReference type="STRING" id="411467.BACCAP_01566"/>
<evidence type="ECO:0000256" key="12">
    <source>
        <dbReference type="SAM" id="SignalP"/>
    </source>
</evidence>
<protein>
    <recommendedName>
        <fullName evidence="4">phosphoserine phosphatase</fullName>
        <ecNumber evidence="4">3.1.3.3</ecNumber>
    </recommendedName>
</protein>
<dbReference type="AlphaFoldDB" id="A6NTN7"/>
<keyword evidence="12" id="KW-0732">Signal</keyword>
<dbReference type="OrthoDB" id="1864213at2"/>
<dbReference type="Proteomes" id="UP000003639">
    <property type="component" value="Unassembled WGS sequence"/>
</dbReference>
<dbReference type="InterPro" id="IPR050582">
    <property type="entry name" value="HAD-like_SerB"/>
</dbReference>
<evidence type="ECO:0000256" key="8">
    <source>
        <dbReference type="ARBA" id="ARBA00022842"/>
    </source>
</evidence>
<sequence length="490" mass="54242">MKKRHISKKIIALGLAGALGVTTAFAALSVAPATTKLNVDGKAAQVEAYNIDNGNNFFKLRDLAEELDFGVTWDAATDTANIDTNAHYKPDPTQLITGNWAPATRARIQAVIDENANKGRYVVFDFDNTSVIFDIQEALLVYQIENLIFKIKPEEMKGVLETGIPDLNKSMGTSLDGKNITPATLVADISSDYTWLYKNYEGLGGDKSLEYIHASNQYQDFAAKVRFMYNNLGDYFDHAVSYPWVTYLFTGMTPAEVQELASASHQYWADYGRYAEVTWTSPIEMPGKSGIVSASFTTGLTFTDELKDLYATLMANGIDVYIVSASPIDTVLAANKVMGYGVPEDQVFAMRNKLDENGRYINEYNYDWGGEGKYAQTQGEGKSTIITNFIAPKYNNVGPLMVFGDSAGDWNMMTDWMEKGDTELGVIFNRYRKPSSDPIWEGSNEAAQTIGDPDARFVLQGRDENSGQLRPSEKSIMLGTTEEVLVRPAQ</sequence>
<evidence type="ECO:0000313" key="14">
    <source>
        <dbReference type="Proteomes" id="UP000003639"/>
    </source>
</evidence>
<comment type="catalytic activity">
    <reaction evidence="10">
        <text>O-phospho-L-serine + H2O = L-serine + phosphate</text>
        <dbReference type="Rhea" id="RHEA:21208"/>
        <dbReference type="ChEBI" id="CHEBI:15377"/>
        <dbReference type="ChEBI" id="CHEBI:33384"/>
        <dbReference type="ChEBI" id="CHEBI:43474"/>
        <dbReference type="ChEBI" id="CHEBI:57524"/>
        <dbReference type="EC" id="3.1.3.3"/>
    </reaction>
</comment>
<dbReference type="GO" id="GO:0006564">
    <property type="term" value="P:L-serine biosynthetic process"/>
    <property type="evidence" value="ECO:0007669"/>
    <property type="project" value="UniProtKB-KW"/>
</dbReference>
<dbReference type="RefSeq" id="WP_006572114.1">
    <property type="nucleotide sequence ID" value="NZ_AAXG02000010.1"/>
</dbReference>
<keyword evidence="5" id="KW-0028">Amino-acid biosynthesis</keyword>
<dbReference type="GO" id="GO:0036424">
    <property type="term" value="F:L-phosphoserine phosphatase activity"/>
    <property type="evidence" value="ECO:0007669"/>
    <property type="project" value="TreeGrafter"/>
</dbReference>
<comment type="caution">
    <text evidence="13">The sequence shown here is derived from an EMBL/GenBank/DDBJ whole genome shotgun (WGS) entry which is preliminary data.</text>
</comment>
<dbReference type="InterPro" id="IPR023214">
    <property type="entry name" value="HAD_sf"/>
</dbReference>
<accession>A6NTN7</accession>
<evidence type="ECO:0000256" key="7">
    <source>
        <dbReference type="ARBA" id="ARBA00022801"/>
    </source>
</evidence>
<dbReference type="Gene3D" id="1.20.1440.320">
    <property type="match status" value="1"/>
</dbReference>
<reference evidence="13 14" key="1">
    <citation type="submission" date="2007-04" db="EMBL/GenBank/DDBJ databases">
        <authorList>
            <person name="Fulton L."/>
            <person name="Clifton S."/>
            <person name="Fulton B."/>
            <person name="Xu J."/>
            <person name="Minx P."/>
            <person name="Pepin K.H."/>
            <person name="Johnson M."/>
            <person name="Thiruvilangam P."/>
            <person name="Bhonagiri V."/>
            <person name="Nash W.E."/>
            <person name="Mardis E.R."/>
            <person name="Wilson R.K."/>
        </authorList>
    </citation>
    <scope>NUCLEOTIDE SEQUENCE [LARGE SCALE GENOMIC DNA]</scope>
    <source>
        <strain evidence="13 14">ATCC 29799</strain>
    </source>
</reference>
<keyword evidence="6" id="KW-0479">Metal-binding</keyword>
<evidence type="ECO:0000256" key="5">
    <source>
        <dbReference type="ARBA" id="ARBA00022605"/>
    </source>
</evidence>
<dbReference type="InterPro" id="IPR036412">
    <property type="entry name" value="HAD-like_sf"/>
</dbReference>
<proteinExistence type="inferred from homology"/>
<dbReference type="EC" id="3.1.3.3" evidence="4"/>
<dbReference type="PANTHER" id="PTHR43344:SF2">
    <property type="entry name" value="PHOSPHOSERINE PHOSPHATASE"/>
    <property type="match status" value="1"/>
</dbReference>
<reference evidence="13 14" key="2">
    <citation type="submission" date="2007-06" db="EMBL/GenBank/DDBJ databases">
        <title>Draft genome sequence of Pseudoflavonifractor capillosus ATCC 29799.</title>
        <authorList>
            <person name="Sudarsanam P."/>
            <person name="Ley R."/>
            <person name="Guruge J."/>
            <person name="Turnbaugh P.J."/>
            <person name="Mahowald M."/>
            <person name="Liep D."/>
            <person name="Gordon J."/>
        </authorList>
    </citation>
    <scope>NUCLEOTIDE SEQUENCE [LARGE SCALE GENOMIC DNA]</scope>
    <source>
        <strain evidence="13 14">ATCC 29799</strain>
    </source>
</reference>
<evidence type="ECO:0000256" key="3">
    <source>
        <dbReference type="ARBA" id="ARBA00009184"/>
    </source>
</evidence>
<comment type="pathway">
    <text evidence="2">Amino-acid biosynthesis; L-serine biosynthesis; L-serine from 3-phospho-D-glycerate: step 3/3.</text>
</comment>
<dbReference type="Gene3D" id="3.40.50.1000">
    <property type="entry name" value="HAD superfamily/HAD-like"/>
    <property type="match status" value="1"/>
</dbReference>
<comment type="similarity">
    <text evidence="3">Belongs to the HAD-like hydrolase superfamily. SerB family.</text>
</comment>
<keyword evidence="14" id="KW-1185">Reference proteome</keyword>
<evidence type="ECO:0000313" key="13">
    <source>
        <dbReference type="EMBL" id="EDN00800.1"/>
    </source>
</evidence>
<dbReference type="GO" id="GO:0005737">
    <property type="term" value="C:cytoplasm"/>
    <property type="evidence" value="ECO:0007669"/>
    <property type="project" value="TreeGrafter"/>
</dbReference>
<keyword evidence="8" id="KW-0460">Magnesium</keyword>
<name>A6NTN7_9FIRM</name>
<gene>
    <name evidence="13" type="ORF">BACCAP_01566</name>
</gene>
<organism evidence="13 14">
    <name type="scientific">Pseudoflavonifractor capillosus ATCC 29799</name>
    <dbReference type="NCBI Taxonomy" id="411467"/>
    <lineage>
        <taxon>Bacteria</taxon>
        <taxon>Bacillati</taxon>
        <taxon>Bacillota</taxon>
        <taxon>Clostridia</taxon>
        <taxon>Eubacteriales</taxon>
        <taxon>Oscillospiraceae</taxon>
        <taxon>Pseudoflavonifractor</taxon>
    </lineage>
</organism>
<evidence type="ECO:0000256" key="6">
    <source>
        <dbReference type="ARBA" id="ARBA00022723"/>
    </source>
</evidence>
<feature type="signal peptide" evidence="12">
    <location>
        <begin position="1"/>
        <end position="26"/>
    </location>
</feature>
<dbReference type="SUPFAM" id="SSF56784">
    <property type="entry name" value="HAD-like"/>
    <property type="match status" value="1"/>
</dbReference>
<dbReference type="PANTHER" id="PTHR43344">
    <property type="entry name" value="PHOSPHOSERINE PHOSPHATASE"/>
    <property type="match status" value="1"/>
</dbReference>
<comment type="catalytic activity">
    <reaction evidence="11">
        <text>O-phospho-D-serine + H2O = D-serine + phosphate</text>
        <dbReference type="Rhea" id="RHEA:24873"/>
        <dbReference type="ChEBI" id="CHEBI:15377"/>
        <dbReference type="ChEBI" id="CHEBI:35247"/>
        <dbReference type="ChEBI" id="CHEBI:43474"/>
        <dbReference type="ChEBI" id="CHEBI:58680"/>
        <dbReference type="EC" id="3.1.3.3"/>
    </reaction>
</comment>
<evidence type="ECO:0000256" key="9">
    <source>
        <dbReference type="ARBA" id="ARBA00023299"/>
    </source>
</evidence>
<keyword evidence="7" id="KW-0378">Hydrolase</keyword>
<dbReference type="GO" id="GO:0000287">
    <property type="term" value="F:magnesium ion binding"/>
    <property type="evidence" value="ECO:0007669"/>
    <property type="project" value="TreeGrafter"/>
</dbReference>
<evidence type="ECO:0000256" key="2">
    <source>
        <dbReference type="ARBA" id="ARBA00005135"/>
    </source>
</evidence>